<dbReference type="PROSITE" id="PS51358">
    <property type="entry name" value="NOP"/>
    <property type="match status" value="1"/>
</dbReference>
<dbReference type="GO" id="GO:0071011">
    <property type="term" value="C:precatalytic spliceosome"/>
    <property type="evidence" value="ECO:0007669"/>
    <property type="project" value="TreeGrafter"/>
</dbReference>
<dbReference type="InterPro" id="IPR042239">
    <property type="entry name" value="Nop_C"/>
</dbReference>
<keyword evidence="3" id="KW-1185">Reference proteome</keyword>
<gene>
    <name evidence="2" type="ORF">ANE_LOCUS7086</name>
</gene>
<dbReference type="GO" id="GO:0005687">
    <property type="term" value="C:U4 snRNP"/>
    <property type="evidence" value="ECO:0007669"/>
    <property type="project" value="TreeGrafter"/>
</dbReference>
<dbReference type="InterPro" id="IPR002687">
    <property type="entry name" value="Nop_dom"/>
</dbReference>
<accession>A0A565B4S0</accession>
<dbReference type="GO" id="GO:0000244">
    <property type="term" value="P:spliceosomal tri-snRNP complex assembly"/>
    <property type="evidence" value="ECO:0007669"/>
    <property type="project" value="InterPro"/>
</dbReference>
<dbReference type="Pfam" id="PF01798">
    <property type="entry name" value="Nop"/>
    <property type="match status" value="2"/>
</dbReference>
<protein>
    <recommendedName>
        <fullName evidence="1">Nop domain-containing protein</fullName>
    </recommendedName>
</protein>
<dbReference type="InterPro" id="IPR036070">
    <property type="entry name" value="Nop_dom_sf"/>
</dbReference>
<name>A0A565B4S0_9BRAS</name>
<dbReference type="Gene3D" id="1.10.287.4070">
    <property type="match status" value="1"/>
</dbReference>
<dbReference type="OrthoDB" id="4771285at2759"/>
<dbReference type="InterPro" id="IPR027105">
    <property type="entry name" value="Prp31"/>
</dbReference>
<dbReference type="SUPFAM" id="SSF89124">
    <property type="entry name" value="Nop domain"/>
    <property type="match status" value="1"/>
</dbReference>
<evidence type="ECO:0000259" key="1">
    <source>
        <dbReference type="PROSITE" id="PS51358"/>
    </source>
</evidence>
<proteinExistence type="predicted"/>
<evidence type="ECO:0000313" key="2">
    <source>
        <dbReference type="EMBL" id="VVA96641.1"/>
    </source>
</evidence>
<dbReference type="EMBL" id="CABITT030000003">
    <property type="protein sequence ID" value="VVA96641.1"/>
    <property type="molecule type" value="Genomic_DNA"/>
</dbReference>
<reference evidence="2" key="1">
    <citation type="submission" date="2019-07" db="EMBL/GenBank/DDBJ databases">
        <authorList>
            <person name="Dittberner H."/>
        </authorList>
    </citation>
    <scope>NUCLEOTIDE SEQUENCE [LARGE SCALE GENOMIC DNA]</scope>
</reference>
<evidence type="ECO:0000313" key="3">
    <source>
        <dbReference type="Proteomes" id="UP000489600"/>
    </source>
</evidence>
<sequence length="311" mass="35798">MTTLEDFFLSDLDHLSEFETETVKNDAQKEKEVEEIIVNYNDLSNPQKTQRFVDIMQKVEEVLDSEYKLILDCNKLLVEIDKEIVMIHTFIRQNYRLKFPDLEFLVTHAIDYARVVKRIGNEMDLTLIDLEGLLPKNLKDFLEAKTRSVAPNLSAIVGSKVAAKLIVSAGGLSAVANMPSTCNVQQLVGHKRKKEFVESLDGYLEETEIVRNRPFEFRSDACELLAEKLNLAARIDFTRGDSSGGKGKAFRDEILEEIGNWQEPKRNCEEGSEDEGYETELPRPWTVEFGLEYSFCEFGSFSKRQRRFDWD</sequence>
<organism evidence="2 3">
    <name type="scientific">Arabis nemorensis</name>
    <dbReference type="NCBI Taxonomy" id="586526"/>
    <lineage>
        <taxon>Eukaryota</taxon>
        <taxon>Viridiplantae</taxon>
        <taxon>Streptophyta</taxon>
        <taxon>Embryophyta</taxon>
        <taxon>Tracheophyta</taxon>
        <taxon>Spermatophyta</taxon>
        <taxon>Magnoliopsida</taxon>
        <taxon>eudicotyledons</taxon>
        <taxon>Gunneridae</taxon>
        <taxon>Pentapetalae</taxon>
        <taxon>rosids</taxon>
        <taxon>malvids</taxon>
        <taxon>Brassicales</taxon>
        <taxon>Brassicaceae</taxon>
        <taxon>Arabideae</taxon>
        <taxon>Arabis</taxon>
    </lineage>
</organism>
<dbReference type="PANTHER" id="PTHR13904:SF0">
    <property type="entry name" value="U4_U6 SMALL NUCLEAR RIBONUCLEOPROTEIN PRP31"/>
    <property type="match status" value="1"/>
</dbReference>
<dbReference type="AlphaFoldDB" id="A0A565B4S0"/>
<dbReference type="Gene3D" id="1.10.246.90">
    <property type="entry name" value="Nop domain"/>
    <property type="match status" value="1"/>
</dbReference>
<feature type="domain" description="Nop" evidence="1">
    <location>
        <begin position="149"/>
        <end position="263"/>
    </location>
</feature>
<dbReference type="PANTHER" id="PTHR13904">
    <property type="entry name" value="PRE-MRNA SPLICING FACTOR PRP31"/>
    <property type="match status" value="1"/>
</dbReference>
<dbReference type="GO" id="GO:0046540">
    <property type="term" value="C:U4/U6 x U5 tri-snRNP complex"/>
    <property type="evidence" value="ECO:0007669"/>
    <property type="project" value="InterPro"/>
</dbReference>
<dbReference type="InterPro" id="IPR012976">
    <property type="entry name" value="NOSIC"/>
</dbReference>
<dbReference type="SMART" id="SM00931">
    <property type="entry name" value="NOSIC"/>
    <property type="match status" value="1"/>
</dbReference>
<dbReference type="Proteomes" id="UP000489600">
    <property type="component" value="Unassembled WGS sequence"/>
</dbReference>
<comment type="caution">
    <text evidence="2">The sequence shown here is derived from an EMBL/GenBank/DDBJ whole genome shotgun (WGS) entry which is preliminary data.</text>
</comment>